<dbReference type="Gene3D" id="3.30.710.10">
    <property type="entry name" value="Potassium Channel Kv1.1, Chain A"/>
    <property type="match status" value="1"/>
</dbReference>
<accession>A0A0H2RMR1</accession>
<organism evidence="2 3">
    <name type="scientific">Schizopora paradoxa</name>
    <dbReference type="NCBI Taxonomy" id="27342"/>
    <lineage>
        <taxon>Eukaryota</taxon>
        <taxon>Fungi</taxon>
        <taxon>Dikarya</taxon>
        <taxon>Basidiomycota</taxon>
        <taxon>Agaricomycotina</taxon>
        <taxon>Agaricomycetes</taxon>
        <taxon>Hymenochaetales</taxon>
        <taxon>Schizoporaceae</taxon>
        <taxon>Schizopora</taxon>
    </lineage>
</organism>
<proteinExistence type="predicted"/>
<dbReference type="OrthoDB" id="3027208at2759"/>
<protein>
    <recommendedName>
        <fullName evidence="1">BTB domain-containing protein</fullName>
    </recommendedName>
</protein>
<dbReference type="InterPro" id="IPR011333">
    <property type="entry name" value="SKP1/BTB/POZ_sf"/>
</dbReference>
<dbReference type="InterPro" id="IPR000210">
    <property type="entry name" value="BTB/POZ_dom"/>
</dbReference>
<keyword evidence="3" id="KW-1185">Reference proteome</keyword>
<dbReference type="AlphaFoldDB" id="A0A0H2RMR1"/>
<dbReference type="PROSITE" id="PS50097">
    <property type="entry name" value="BTB"/>
    <property type="match status" value="1"/>
</dbReference>
<dbReference type="CDD" id="cd18186">
    <property type="entry name" value="BTB_POZ_ZBTB_KLHL-like"/>
    <property type="match status" value="1"/>
</dbReference>
<gene>
    <name evidence="2" type="ORF">SCHPADRAFT_699772</name>
</gene>
<evidence type="ECO:0000259" key="1">
    <source>
        <dbReference type="PROSITE" id="PS50097"/>
    </source>
</evidence>
<dbReference type="SMART" id="SM00225">
    <property type="entry name" value="BTB"/>
    <property type="match status" value="1"/>
</dbReference>
<sequence>MDIDGELQTTSSPPNPCESLWFSDGNVVIATDTLLFKVHKSVLSMRSSVFKDMFNFPSVDSCSDNDNAGKGATENGLELYEGLPMVTLIGDKGKDVAHLLRASYEPHYFRPDREQPSFEIVIALLTLSSKYDFKLIQKDVVSHIAKCYPMSLKEQDELKEKDVFGGFKQVECHFELLKAVFIADIDFLLPRLYHACSDNYVGDILRNARRVGLHQRCLETLLEGKERIDTAARTLIARIPDMAYREHRFNPCTTDHDYGGNCLEKIRFSAFGDLLHTSNMGKLAVDRIIEKCTTPLCESCREVVEEVAEKQRHIIWGCIPISFYLPTWDRLRVKMKEFLR</sequence>
<dbReference type="Proteomes" id="UP000053477">
    <property type="component" value="Unassembled WGS sequence"/>
</dbReference>
<feature type="domain" description="BTB" evidence="1">
    <location>
        <begin position="25"/>
        <end position="55"/>
    </location>
</feature>
<dbReference type="EMBL" id="KQ086235">
    <property type="protein sequence ID" value="KLO06121.1"/>
    <property type="molecule type" value="Genomic_DNA"/>
</dbReference>
<evidence type="ECO:0000313" key="3">
    <source>
        <dbReference type="Proteomes" id="UP000053477"/>
    </source>
</evidence>
<reference evidence="2 3" key="1">
    <citation type="submission" date="2015-04" db="EMBL/GenBank/DDBJ databases">
        <title>Complete genome sequence of Schizopora paradoxa KUC8140, a cosmopolitan wood degrader in East Asia.</title>
        <authorList>
            <consortium name="DOE Joint Genome Institute"/>
            <person name="Min B."/>
            <person name="Park H."/>
            <person name="Jang Y."/>
            <person name="Kim J.-J."/>
            <person name="Kim K.H."/>
            <person name="Pangilinan J."/>
            <person name="Lipzen A."/>
            <person name="Riley R."/>
            <person name="Grigoriev I.V."/>
            <person name="Spatafora J.W."/>
            <person name="Choi I.-G."/>
        </authorList>
    </citation>
    <scope>NUCLEOTIDE SEQUENCE [LARGE SCALE GENOMIC DNA]</scope>
    <source>
        <strain evidence="2 3">KUC8140</strain>
    </source>
</reference>
<dbReference type="InParanoid" id="A0A0H2RMR1"/>
<name>A0A0H2RMR1_9AGAM</name>
<dbReference type="Pfam" id="PF00651">
    <property type="entry name" value="BTB"/>
    <property type="match status" value="1"/>
</dbReference>
<evidence type="ECO:0000313" key="2">
    <source>
        <dbReference type="EMBL" id="KLO06121.1"/>
    </source>
</evidence>
<dbReference type="SUPFAM" id="SSF54695">
    <property type="entry name" value="POZ domain"/>
    <property type="match status" value="1"/>
</dbReference>